<name>A0ABQ7CSL3_BRACR</name>
<evidence type="ECO:0000313" key="2">
    <source>
        <dbReference type="EMBL" id="KAF3563037.1"/>
    </source>
</evidence>
<evidence type="ECO:0000256" key="1">
    <source>
        <dbReference type="SAM" id="MobiDB-lite"/>
    </source>
</evidence>
<comment type="caution">
    <text evidence="2">The sequence shown here is derived from an EMBL/GenBank/DDBJ whole genome shotgun (WGS) entry which is preliminary data.</text>
</comment>
<accession>A0ABQ7CSL3</accession>
<gene>
    <name evidence="2" type="ORF">DY000_02017327</name>
</gene>
<feature type="compositionally biased region" description="Gly residues" evidence="1">
    <location>
        <begin position="8"/>
        <end position="17"/>
    </location>
</feature>
<protein>
    <submittedName>
        <fullName evidence="2">Uncharacterized protein</fullName>
    </submittedName>
</protein>
<sequence length="85" mass="8964">MPKLPAGGSDGGAGTGGTFWEVEGEDGGSQERRIKRVLREGSGSVDERGGRFQGLVGISCSSCSRSRRCLIETIGKAESYHCETL</sequence>
<reference evidence="2 3" key="1">
    <citation type="journal article" date="2020" name="BMC Genomics">
        <title>Intraspecific diversification of the crop wild relative Brassica cretica Lam. using demographic model selection.</title>
        <authorList>
            <person name="Kioukis A."/>
            <person name="Michalopoulou V.A."/>
            <person name="Briers L."/>
            <person name="Pirintsos S."/>
            <person name="Studholme D.J."/>
            <person name="Pavlidis P."/>
            <person name="Sarris P.F."/>
        </authorList>
    </citation>
    <scope>NUCLEOTIDE SEQUENCE [LARGE SCALE GENOMIC DNA]</scope>
    <source>
        <strain evidence="3">cv. PFS-1207/04</strain>
    </source>
</reference>
<proteinExistence type="predicted"/>
<keyword evidence="3" id="KW-1185">Reference proteome</keyword>
<dbReference type="Proteomes" id="UP000266723">
    <property type="component" value="Unassembled WGS sequence"/>
</dbReference>
<evidence type="ECO:0000313" key="3">
    <source>
        <dbReference type="Proteomes" id="UP000266723"/>
    </source>
</evidence>
<feature type="region of interest" description="Disordered" evidence="1">
    <location>
        <begin position="1"/>
        <end position="46"/>
    </location>
</feature>
<organism evidence="2 3">
    <name type="scientific">Brassica cretica</name>
    <name type="common">Mustard</name>
    <dbReference type="NCBI Taxonomy" id="69181"/>
    <lineage>
        <taxon>Eukaryota</taxon>
        <taxon>Viridiplantae</taxon>
        <taxon>Streptophyta</taxon>
        <taxon>Embryophyta</taxon>
        <taxon>Tracheophyta</taxon>
        <taxon>Spermatophyta</taxon>
        <taxon>Magnoliopsida</taxon>
        <taxon>eudicotyledons</taxon>
        <taxon>Gunneridae</taxon>
        <taxon>Pentapetalae</taxon>
        <taxon>rosids</taxon>
        <taxon>malvids</taxon>
        <taxon>Brassicales</taxon>
        <taxon>Brassicaceae</taxon>
        <taxon>Brassiceae</taxon>
        <taxon>Brassica</taxon>
    </lineage>
</organism>
<dbReference type="EMBL" id="QGKV02000759">
    <property type="protein sequence ID" value="KAF3563037.1"/>
    <property type="molecule type" value="Genomic_DNA"/>
</dbReference>